<comment type="caution">
    <text evidence="2">The sequence shown here is derived from an EMBL/GenBank/DDBJ whole genome shotgun (WGS) entry which is preliminary data.</text>
</comment>
<organism evidence="2 3">
    <name type="scientific">Coccomyxa viridis</name>
    <dbReference type="NCBI Taxonomy" id="1274662"/>
    <lineage>
        <taxon>Eukaryota</taxon>
        <taxon>Viridiplantae</taxon>
        <taxon>Chlorophyta</taxon>
        <taxon>core chlorophytes</taxon>
        <taxon>Trebouxiophyceae</taxon>
        <taxon>Trebouxiophyceae incertae sedis</taxon>
        <taxon>Coccomyxaceae</taxon>
        <taxon>Coccomyxa</taxon>
    </lineage>
</organism>
<gene>
    <name evidence="2" type="primary">g1002</name>
    <name evidence="2" type="ORF">VP750_LOCUS870</name>
</gene>
<feature type="compositionally biased region" description="Gly residues" evidence="1">
    <location>
        <begin position="365"/>
        <end position="376"/>
    </location>
</feature>
<feature type="region of interest" description="Disordered" evidence="1">
    <location>
        <begin position="617"/>
        <end position="859"/>
    </location>
</feature>
<dbReference type="PANTHER" id="PTHR14000:SF1">
    <property type="entry name" value="HISTONE H2A DEUBIQUITINASE (DUF3755)"/>
    <property type="match status" value="1"/>
</dbReference>
<evidence type="ECO:0000256" key="1">
    <source>
        <dbReference type="SAM" id="MobiDB-lite"/>
    </source>
</evidence>
<feature type="compositionally biased region" description="Low complexity" evidence="1">
    <location>
        <begin position="548"/>
        <end position="584"/>
    </location>
</feature>
<evidence type="ECO:0000313" key="3">
    <source>
        <dbReference type="Proteomes" id="UP001497392"/>
    </source>
</evidence>
<feature type="region of interest" description="Disordered" evidence="1">
    <location>
        <begin position="335"/>
        <end position="399"/>
    </location>
</feature>
<dbReference type="PANTHER" id="PTHR14000">
    <property type="entry name" value="FINGER CCCH DOMAIN PROTEIN, PUTATIVE (DUF3755)-RELATED"/>
    <property type="match status" value="1"/>
</dbReference>
<feature type="region of interest" description="Disordered" evidence="1">
    <location>
        <begin position="469"/>
        <end position="520"/>
    </location>
</feature>
<feature type="compositionally biased region" description="Low complexity" evidence="1">
    <location>
        <begin position="760"/>
        <end position="821"/>
    </location>
</feature>
<dbReference type="InterPro" id="IPR022228">
    <property type="entry name" value="DUF3755"/>
</dbReference>
<protein>
    <submittedName>
        <fullName evidence="2">G1002 protein</fullName>
    </submittedName>
</protein>
<feature type="compositionally biased region" description="Low complexity" evidence="1">
    <location>
        <begin position="504"/>
        <end position="519"/>
    </location>
</feature>
<feature type="compositionally biased region" description="Low complexity" evidence="1">
    <location>
        <begin position="469"/>
        <end position="482"/>
    </location>
</feature>
<name>A0ABP1FH58_9CHLO</name>
<reference evidence="2 3" key="1">
    <citation type="submission" date="2024-06" db="EMBL/GenBank/DDBJ databases">
        <authorList>
            <person name="Kraege A."/>
            <person name="Thomma B."/>
        </authorList>
    </citation>
    <scope>NUCLEOTIDE SEQUENCE [LARGE SCALE GENOMIC DNA]</scope>
</reference>
<evidence type="ECO:0000313" key="2">
    <source>
        <dbReference type="EMBL" id="CAL5219211.1"/>
    </source>
</evidence>
<proteinExistence type="predicted"/>
<feature type="compositionally biased region" description="Low complexity" evidence="1">
    <location>
        <begin position="659"/>
        <end position="725"/>
    </location>
</feature>
<sequence>MGSIAPAALVTPHIPIPGSSQGNALQARADTAYATEWDVQEQATLDAALARYPADRHPPLERYVRAAAGLPKKNVRDVALRVAWMRATAAARKRKAADEANSKKQVRRERGQSIFAVQPKTMGGGMGPHLMAQHSMGLGMGVAPAAQMGMVPGMPMPGSNMMQPPGMAYAQPVVPMAPPLVSQLDDHGAGTVGVVGGPLSQLLEQNYAILNQFKQNMEVYKVNENTELLVRFRDNILTVLNQMNAMQGVMQQMPPLPVRLNVELANNFLPKAVANGVCQMPYMAAPMHGMPPMPVTGQQGSAAMQQASMPYAAASAPPPGFAAAHMAPQPVANGVSAPAPAPAAPVGQHTAQPTSMPAASMPQGGVPGPGMPGMGGLPAQAAAVKQEPASQAQPAQGPVSIKLEPGLPALGSMAMPMGPAASAALFRPPMPLASQPLSTTPMGGVAAVMPSTNLAVSTALPAAHLIQHQHQLQQAQQQQLQQRGPPIPATLTDPAKTPYNMLFPSSSAGQAAPAQEPGSSAGGLYDVLASITANTPGMLQPSASQAFSTPQPASATPAAAAQASQPQPSAAPAAGVQSGLLPAGRPAAGAPLPYSVVQTGHLQPGAQELQSMARSQAIPLGPPNSVVVPAPLPPSQSMPASAPHPYTAQVQGQMAMHKAPAAPSVPMSSMPQAPQQQQQFKAPASAAAPSPSAAAAPAVVAPQSRPVAEPAAPPAGSHGAAQSPGNSNPPQPASKVAPNQMSQPPAAPLSRPVVTSGPVATPAKGTAAATKPAASAPLKGAAAPAQAAQPAPVQQPASKAAAAPAASAAAAQQEKPAPAASNAATVSPQRARPNVGTRSSSALSPGRPQRATRSTAAKR</sequence>
<dbReference type="Proteomes" id="UP001497392">
    <property type="component" value="Unassembled WGS sequence"/>
</dbReference>
<keyword evidence="3" id="KW-1185">Reference proteome</keyword>
<feature type="region of interest" description="Disordered" evidence="1">
    <location>
        <begin position="540"/>
        <end position="584"/>
    </location>
</feature>
<dbReference type="EMBL" id="CAXHTA020000002">
    <property type="protein sequence ID" value="CAL5219211.1"/>
    <property type="molecule type" value="Genomic_DNA"/>
</dbReference>
<accession>A0ABP1FH58</accession>
<dbReference type="Pfam" id="PF12579">
    <property type="entry name" value="DUF3755"/>
    <property type="match status" value="1"/>
</dbReference>